<reference evidence="6" key="1">
    <citation type="submission" date="2025-08" db="UniProtKB">
        <authorList>
            <consortium name="RefSeq"/>
        </authorList>
    </citation>
    <scope>IDENTIFICATION</scope>
</reference>
<dbReference type="InterPro" id="IPR052444">
    <property type="entry name" value="Spz/Toll_ligand-like"/>
</dbReference>
<dbReference type="Gene3D" id="2.10.90.10">
    <property type="entry name" value="Cystine-knot cytokines"/>
    <property type="match status" value="1"/>
</dbReference>
<dbReference type="GeneID" id="100902640"/>
<dbReference type="RefSeq" id="XP_003743486.1">
    <property type="nucleotide sequence ID" value="XM_003743438.2"/>
</dbReference>
<sequence>MLGRPLFFTAVLSVMSHGNSVEQGLNRTSNGQVNSDSARNATEQLSSKICNPFCETVSHPLPDDVQIDILNNDEKMKRYFNKDVFRDFDLYRSRHSRDPEYVQLCKTLIQFEQPEAAMDVHGTRHFLLNPRKGEYAQRVDVEICQESGLPCAEINDYVSPGTATRCETQFFKRGMVAVNPESLETYEIVVRVPSGCNCFIQKTLLVTS</sequence>
<keyword evidence="3" id="KW-0325">Glycoprotein</keyword>
<accession>A0AAJ6QTI6</accession>
<dbReference type="KEGG" id="goe:100902640"/>
<dbReference type="Pfam" id="PF16077">
    <property type="entry name" value="Spaetzle"/>
    <property type="match status" value="1"/>
</dbReference>
<protein>
    <submittedName>
        <fullName evidence="6">Protein spaetzle 5</fullName>
    </submittedName>
</protein>
<dbReference type="GO" id="GO:0008083">
    <property type="term" value="F:growth factor activity"/>
    <property type="evidence" value="ECO:0007669"/>
    <property type="project" value="TreeGrafter"/>
</dbReference>
<evidence type="ECO:0000313" key="6">
    <source>
        <dbReference type="RefSeq" id="XP_003743486.1"/>
    </source>
</evidence>
<keyword evidence="5" id="KW-1185">Reference proteome</keyword>
<evidence type="ECO:0000256" key="2">
    <source>
        <dbReference type="ARBA" id="ARBA00023157"/>
    </source>
</evidence>
<organism evidence="5 6">
    <name type="scientific">Galendromus occidentalis</name>
    <name type="common">western predatory mite</name>
    <dbReference type="NCBI Taxonomy" id="34638"/>
    <lineage>
        <taxon>Eukaryota</taxon>
        <taxon>Metazoa</taxon>
        <taxon>Ecdysozoa</taxon>
        <taxon>Arthropoda</taxon>
        <taxon>Chelicerata</taxon>
        <taxon>Arachnida</taxon>
        <taxon>Acari</taxon>
        <taxon>Parasitiformes</taxon>
        <taxon>Mesostigmata</taxon>
        <taxon>Gamasina</taxon>
        <taxon>Phytoseioidea</taxon>
        <taxon>Phytoseiidae</taxon>
        <taxon>Typhlodrominae</taxon>
        <taxon>Galendromus</taxon>
    </lineage>
</organism>
<dbReference type="GO" id="GO:0005121">
    <property type="term" value="F:Toll binding"/>
    <property type="evidence" value="ECO:0007669"/>
    <property type="project" value="TreeGrafter"/>
</dbReference>
<dbReference type="GO" id="GO:0045087">
    <property type="term" value="P:innate immune response"/>
    <property type="evidence" value="ECO:0007669"/>
    <property type="project" value="TreeGrafter"/>
</dbReference>
<dbReference type="GO" id="GO:0021556">
    <property type="term" value="P:central nervous system formation"/>
    <property type="evidence" value="ECO:0007669"/>
    <property type="project" value="TreeGrafter"/>
</dbReference>
<evidence type="ECO:0000259" key="4">
    <source>
        <dbReference type="Pfam" id="PF16077"/>
    </source>
</evidence>
<evidence type="ECO:0000256" key="3">
    <source>
        <dbReference type="ARBA" id="ARBA00023180"/>
    </source>
</evidence>
<feature type="domain" description="Spaetzle" evidence="4">
    <location>
        <begin position="103"/>
        <end position="199"/>
    </location>
</feature>
<evidence type="ECO:0000256" key="1">
    <source>
        <dbReference type="ARBA" id="ARBA00022729"/>
    </source>
</evidence>
<proteinExistence type="predicted"/>
<dbReference type="GO" id="GO:0005615">
    <property type="term" value="C:extracellular space"/>
    <property type="evidence" value="ECO:0007669"/>
    <property type="project" value="UniProtKB-ARBA"/>
</dbReference>
<dbReference type="AlphaFoldDB" id="A0AAJ6QTI6"/>
<evidence type="ECO:0000313" key="5">
    <source>
        <dbReference type="Proteomes" id="UP000694867"/>
    </source>
</evidence>
<dbReference type="InterPro" id="IPR032104">
    <property type="entry name" value="Spaetzle"/>
</dbReference>
<dbReference type="Proteomes" id="UP000694867">
    <property type="component" value="Unplaced"/>
</dbReference>
<dbReference type="InterPro" id="IPR029034">
    <property type="entry name" value="Cystine-knot_cytokine"/>
</dbReference>
<dbReference type="SUPFAM" id="SSF57501">
    <property type="entry name" value="Cystine-knot cytokines"/>
    <property type="match status" value="1"/>
</dbReference>
<gene>
    <name evidence="6" type="primary">LOC100902640</name>
</gene>
<keyword evidence="2" id="KW-1015">Disulfide bond</keyword>
<name>A0AAJ6QTI6_9ACAR</name>
<keyword evidence="1" id="KW-0732">Signal</keyword>
<dbReference type="PANTHER" id="PTHR23199">
    <property type="entry name" value="NEUROTROPHIN 1-RELATED"/>
    <property type="match status" value="1"/>
</dbReference>
<dbReference type="PANTHER" id="PTHR23199:SF12">
    <property type="entry name" value="NEUROTROPHIN 1-RELATED"/>
    <property type="match status" value="1"/>
</dbReference>